<evidence type="ECO:0000313" key="5">
    <source>
        <dbReference type="EMBL" id="MCP9611092.1"/>
    </source>
</evidence>
<reference evidence="5 6" key="1">
    <citation type="submission" date="2022-07" db="EMBL/GenBank/DDBJ databases">
        <title>Fecal culturing of patients with breast cancer.</title>
        <authorList>
            <person name="Teng N.M.Y."/>
            <person name="Kiu R."/>
            <person name="Evans R."/>
            <person name="Baker D.J."/>
            <person name="Zenner C."/>
            <person name="Robinson S.D."/>
            <person name="Hall L.J."/>
        </authorList>
    </citation>
    <scope>NUCLEOTIDE SEQUENCE [LARGE SCALE GENOMIC DNA]</scope>
    <source>
        <strain evidence="5 6">LH1063</strain>
    </source>
</reference>
<name>A0ABT1MEP7_9BACT</name>
<dbReference type="PANTHER" id="PTHR34069:SF2">
    <property type="entry name" value="BETA-KETOACYL-[ACYL-CARRIER-PROTEIN] SYNTHASE III"/>
    <property type="match status" value="1"/>
</dbReference>
<evidence type="ECO:0000256" key="2">
    <source>
        <dbReference type="ARBA" id="ARBA00023315"/>
    </source>
</evidence>
<accession>A0ABT1MEP7</accession>
<evidence type="ECO:0000313" key="6">
    <source>
        <dbReference type="Proteomes" id="UP001205603"/>
    </source>
</evidence>
<evidence type="ECO:0000259" key="4">
    <source>
        <dbReference type="Pfam" id="PF08545"/>
    </source>
</evidence>
<dbReference type="InterPro" id="IPR016039">
    <property type="entry name" value="Thiolase-like"/>
</dbReference>
<feature type="domain" description="Beta-ketoacyl-[acyl-carrier-protein] synthase III N-terminal" evidence="4">
    <location>
        <begin position="107"/>
        <end position="179"/>
    </location>
</feature>
<organism evidence="5 6">
    <name type="scientific">Coprobacter tertius</name>
    <dbReference type="NCBI Taxonomy" id="2944915"/>
    <lineage>
        <taxon>Bacteria</taxon>
        <taxon>Pseudomonadati</taxon>
        <taxon>Bacteroidota</taxon>
        <taxon>Bacteroidia</taxon>
        <taxon>Bacteroidales</taxon>
        <taxon>Barnesiellaceae</taxon>
        <taxon>Coprobacter</taxon>
    </lineage>
</organism>
<dbReference type="Pfam" id="PF08541">
    <property type="entry name" value="ACP_syn_III_C"/>
    <property type="match status" value="1"/>
</dbReference>
<evidence type="ECO:0000256" key="1">
    <source>
        <dbReference type="ARBA" id="ARBA00022679"/>
    </source>
</evidence>
<dbReference type="Pfam" id="PF08545">
    <property type="entry name" value="ACP_syn_III"/>
    <property type="match status" value="1"/>
</dbReference>
<gene>
    <name evidence="5" type="ORF">NMU02_03170</name>
</gene>
<comment type="caution">
    <text evidence="5">The sequence shown here is derived from an EMBL/GenBank/DDBJ whole genome shotgun (WGS) entry which is preliminary data.</text>
</comment>
<dbReference type="Gene3D" id="3.40.47.10">
    <property type="match status" value="1"/>
</dbReference>
<dbReference type="PANTHER" id="PTHR34069">
    <property type="entry name" value="3-OXOACYL-[ACYL-CARRIER-PROTEIN] SYNTHASE 3"/>
    <property type="match status" value="1"/>
</dbReference>
<dbReference type="EMBL" id="JANDHW010000002">
    <property type="protein sequence ID" value="MCP9611092.1"/>
    <property type="molecule type" value="Genomic_DNA"/>
</dbReference>
<sequence length="314" mass="34322">MFINATGFYIPEGRVSNDHFLEVNGLTSDWILQRTGIKTRSKAGEGENTQTMGFAAIRSAIPALPYPIEDVDLVVSACYSPYDTVATLAHWAQKEFNIEKAKALYLSSACSSFANGLEVVEGYFAMNKASKALIICSEHNTYYSNESDPKCGHLWGDAAVALFVSKEPQKEEEAEILDIFTKGLGHIGKGPEAVHLKPKEEGISMPEGRDVFMHACKYMIDVLENITSKQNITIADLDYIICHQANMRIVANIAHLLNLDESRFLNNIQELGNTGSASAMLVLAQNIAKMKKGTKVGLTVFGGGYSSGGFLVRI</sequence>
<dbReference type="InterPro" id="IPR013751">
    <property type="entry name" value="ACP_syn_III_N"/>
</dbReference>
<dbReference type="RefSeq" id="WP_255025747.1">
    <property type="nucleotide sequence ID" value="NZ_JANDHW010000002.1"/>
</dbReference>
<dbReference type="SUPFAM" id="SSF53901">
    <property type="entry name" value="Thiolase-like"/>
    <property type="match status" value="1"/>
</dbReference>
<proteinExistence type="predicted"/>
<keyword evidence="6" id="KW-1185">Reference proteome</keyword>
<protein>
    <submittedName>
        <fullName evidence="5">Ketoacyl-ACP synthase III</fullName>
    </submittedName>
</protein>
<dbReference type="Proteomes" id="UP001205603">
    <property type="component" value="Unassembled WGS sequence"/>
</dbReference>
<keyword evidence="1" id="KW-0808">Transferase</keyword>
<dbReference type="InterPro" id="IPR013747">
    <property type="entry name" value="ACP_syn_III_C"/>
</dbReference>
<feature type="domain" description="Beta-ketoacyl-[acyl-carrier-protein] synthase III C-terminal" evidence="3">
    <location>
        <begin position="229"/>
        <end position="314"/>
    </location>
</feature>
<keyword evidence="2" id="KW-0012">Acyltransferase</keyword>
<evidence type="ECO:0000259" key="3">
    <source>
        <dbReference type="Pfam" id="PF08541"/>
    </source>
</evidence>